<evidence type="ECO:0000313" key="1">
    <source>
        <dbReference type="EnsemblPlants" id="MELO3C029826.2.1"/>
    </source>
</evidence>
<reference evidence="1" key="1">
    <citation type="submission" date="2023-03" db="UniProtKB">
        <authorList>
            <consortium name="EnsemblPlants"/>
        </authorList>
    </citation>
    <scope>IDENTIFICATION</scope>
</reference>
<sequence>LLRESLRRLHEKAFDGCRFDTKAFDGCRCTRTRSTAARFDDSSFDDDHRLAPFIPSIGLRQPPRLFRRQPPDDNR</sequence>
<protein>
    <submittedName>
        <fullName evidence="1">Uncharacterized protein</fullName>
    </submittedName>
</protein>
<dbReference type="EnsemblPlants" id="MELO3C029826.2.1">
    <property type="protein sequence ID" value="MELO3C029826.2.1"/>
    <property type="gene ID" value="MELO3C029826.2"/>
</dbReference>
<dbReference type="Gramene" id="MELO3C029826.2.1">
    <property type="protein sequence ID" value="MELO3C029826.2.1"/>
    <property type="gene ID" value="MELO3C029826.2"/>
</dbReference>
<name>A0A9I9E7E0_CUCME</name>
<proteinExistence type="predicted"/>
<organism evidence="1">
    <name type="scientific">Cucumis melo</name>
    <name type="common">Muskmelon</name>
    <dbReference type="NCBI Taxonomy" id="3656"/>
    <lineage>
        <taxon>Eukaryota</taxon>
        <taxon>Viridiplantae</taxon>
        <taxon>Streptophyta</taxon>
        <taxon>Embryophyta</taxon>
        <taxon>Tracheophyta</taxon>
        <taxon>Spermatophyta</taxon>
        <taxon>Magnoliopsida</taxon>
        <taxon>eudicotyledons</taxon>
        <taxon>Gunneridae</taxon>
        <taxon>Pentapetalae</taxon>
        <taxon>rosids</taxon>
        <taxon>fabids</taxon>
        <taxon>Cucurbitales</taxon>
        <taxon>Cucurbitaceae</taxon>
        <taxon>Benincaseae</taxon>
        <taxon>Cucumis</taxon>
    </lineage>
</organism>
<accession>A0A9I9E7E0</accession>
<dbReference type="AlphaFoldDB" id="A0A9I9E7E0"/>